<keyword evidence="1" id="KW-1133">Transmembrane helix</keyword>
<dbReference type="Pfam" id="PF04306">
    <property type="entry name" value="DUF456"/>
    <property type="match status" value="1"/>
</dbReference>
<reference evidence="2 3" key="1">
    <citation type="submission" date="2016-10" db="EMBL/GenBank/DDBJ databases">
        <authorList>
            <person name="de Groot N.N."/>
        </authorList>
    </citation>
    <scope>NUCLEOTIDE SEQUENCE [LARGE SCALE GENOMIC DNA]</scope>
    <source>
        <strain evidence="2 3">DSM 44945</strain>
    </source>
</reference>
<dbReference type="PANTHER" id="PTHR39165:SF1">
    <property type="entry name" value="DUF456 DOMAIN-CONTAINING PROTEIN"/>
    <property type="match status" value="1"/>
</dbReference>
<evidence type="ECO:0008006" key="4">
    <source>
        <dbReference type="Google" id="ProtNLM"/>
    </source>
</evidence>
<evidence type="ECO:0000256" key="1">
    <source>
        <dbReference type="SAM" id="Phobius"/>
    </source>
</evidence>
<accession>A0A1I2PKH4</accession>
<name>A0A1I2PKH4_9BACL</name>
<keyword evidence="3" id="KW-1185">Reference proteome</keyword>
<dbReference type="STRING" id="201973.SAMN04488025_11752"/>
<dbReference type="EMBL" id="FOOK01000017">
    <property type="protein sequence ID" value="SFG14126.1"/>
    <property type="molecule type" value="Genomic_DNA"/>
</dbReference>
<keyword evidence="1" id="KW-0472">Membrane</keyword>
<proteinExistence type="predicted"/>
<organism evidence="2 3">
    <name type="scientific">Planifilum fulgidum</name>
    <dbReference type="NCBI Taxonomy" id="201973"/>
    <lineage>
        <taxon>Bacteria</taxon>
        <taxon>Bacillati</taxon>
        <taxon>Bacillota</taxon>
        <taxon>Bacilli</taxon>
        <taxon>Bacillales</taxon>
        <taxon>Thermoactinomycetaceae</taxon>
        <taxon>Planifilum</taxon>
    </lineage>
</organism>
<feature type="transmembrane region" description="Helical" evidence="1">
    <location>
        <begin position="129"/>
        <end position="156"/>
    </location>
</feature>
<dbReference type="AlphaFoldDB" id="A0A1I2PKH4"/>
<feature type="transmembrane region" description="Helical" evidence="1">
    <location>
        <begin position="84"/>
        <end position="117"/>
    </location>
</feature>
<feature type="transmembrane region" description="Helical" evidence="1">
    <location>
        <begin position="49"/>
        <end position="72"/>
    </location>
</feature>
<dbReference type="OrthoDB" id="9808460at2"/>
<dbReference type="PANTHER" id="PTHR39165">
    <property type="entry name" value="IG HYPOTHETICAL 17883"/>
    <property type="match status" value="1"/>
</dbReference>
<feature type="transmembrane region" description="Helical" evidence="1">
    <location>
        <begin position="6"/>
        <end position="37"/>
    </location>
</feature>
<keyword evidence="1" id="KW-0812">Transmembrane</keyword>
<evidence type="ECO:0000313" key="2">
    <source>
        <dbReference type="EMBL" id="SFG14126.1"/>
    </source>
</evidence>
<dbReference type="Proteomes" id="UP000198661">
    <property type="component" value="Unassembled WGS sequence"/>
</dbReference>
<dbReference type="RefSeq" id="WP_092038737.1">
    <property type="nucleotide sequence ID" value="NZ_FOOK01000017.1"/>
</dbReference>
<protein>
    <recommendedName>
        <fullName evidence="4">DUF456 domain-containing protein</fullName>
    </recommendedName>
</protein>
<gene>
    <name evidence="2" type="ORF">SAMN04488025_11752</name>
</gene>
<sequence>MEVLWWILVVILFVAGFAGLLIPVLPDAPLLFVGFLVYHFLIDSDALNWPFWVAAVIVMAVAFLVDYVASGVAARTYGGSRLSVLAAVAGAIIFPFILGPVGILVGPLVAVVIVELIQRKSWQEALRVGWGTLVGFLGGLFFKGLLMFGILIWFVILAV</sequence>
<dbReference type="InterPro" id="IPR007403">
    <property type="entry name" value="DUF456"/>
</dbReference>
<evidence type="ECO:0000313" key="3">
    <source>
        <dbReference type="Proteomes" id="UP000198661"/>
    </source>
</evidence>